<dbReference type="GO" id="GO:0005886">
    <property type="term" value="C:plasma membrane"/>
    <property type="evidence" value="ECO:0007669"/>
    <property type="project" value="UniProtKB-SubCell"/>
</dbReference>
<keyword evidence="5" id="KW-1003">Cell membrane</keyword>
<evidence type="ECO:0000256" key="13">
    <source>
        <dbReference type="ARBA" id="ARBA00023012"/>
    </source>
</evidence>
<evidence type="ECO:0000256" key="15">
    <source>
        <dbReference type="SAM" id="Phobius"/>
    </source>
</evidence>
<evidence type="ECO:0000256" key="2">
    <source>
        <dbReference type="ARBA" id="ARBA00004651"/>
    </source>
</evidence>
<dbReference type="SMART" id="SM00387">
    <property type="entry name" value="HATPase_c"/>
    <property type="match status" value="1"/>
</dbReference>
<protein>
    <recommendedName>
        <fullName evidence="4">Signal transduction histidine-protein kinase ArlS</fullName>
        <ecNumber evidence="3">2.7.13.3</ecNumber>
    </recommendedName>
</protein>
<dbReference type="InterPro" id="IPR003661">
    <property type="entry name" value="HisK_dim/P_dom"/>
</dbReference>
<comment type="catalytic activity">
    <reaction evidence="1">
        <text>ATP + protein L-histidine = ADP + protein N-phospho-L-histidine.</text>
        <dbReference type="EC" id="2.7.13.3"/>
    </reaction>
</comment>
<keyword evidence="14 15" id="KW-0472">Membrane</keyword>
<feature type="domain" description="HAMP" evidence="17">
    <location>
        <begin position="190"/>
        <end position="242"/>
    </location>
</feature>
<dbReference type="Pfam" id="PF02518">
    <property type="entry name" value="HATPase_c"/>
    <property type="match status" value="1"/>
</dbReference>
<dbReference type="OrthoDB" id="9813151at2"/>
<evidence type="ECO:0000256" key="5">
    <source>
        <dbReference type="ARBA" id="ARBA00022475"/>
    </source>
</evidence>
<dbReference type="Proteomes" id="UP000182836">
    <property type="component" value="Unassembled WGS sequence"/>
</dbReference>
<keyword evidence="13" id="KW-0902">Two-component regulatory system</keyword>
<dbReference type="SUPFAM" id="SSF55874">
    <property type="entry name" value="ATPase domain of HSP90 chaperone/DNA topoisomerase II/histidine kinase"/>
    <property type="match status" value="1"/>
</dbReference>
<dbReference type="CDD" id="cd06225">
    <property type="entry name" value="HAMP"/>
    <property type="match status" value="1"/>
</dbReference>
<dbReference type="InterPro" id="IPR005467">
    <property type="entry name" value="His_kinase_dom"/>
</dbReference>
<keyword evidence="20" id="KW-1185">Reference proteome</keyword>
<dbReference type="PROSITE" id="PS50109">
    <property type="entry name" value="HIS_KIN"/>
    <property type="match status" value="1"/>
</dbReference>
<keyword evidence="11" id="KW-0067">ATP-binding</keyword>
<dbReference type="InterPro" id="IPR036097">
    <property type="entry name" value="HisK_dim/P_sf"/>
</dbReference>
<dbReference type="Pfam" id="PF00512">
    <property type="entry name" value="HisKA"/>
    <property type="match status" value="1"/>
</dbReference>
<gene>
    <name evidence="18" type="ORF">AF333_22885</name>
    <name evidence="19" type="ORF">SAMN04487909_10145</name>
</gene>
<dbReference type="GO" id="GO:0000155">
    <property type="term" value="F:phosphorelay sensor kinase activity"/>
    <property type="evidence" value="ECO:0007669"/>
    <property type="project" value="InterPro"/>
</dbReference>
<dbReference type="InterPro" id="IPR004358">
    <property type="entry name" value="Sig_transdc_His_kin-like_C"/>
</dbReference>
<dbReference type="EMBL" id="LGUG01000004">
    <property type="protein sequence ID" value="KON97853.1"/>
    <property type="molecule type" value="Genomic_DNA"/>
</dbReference>
<evidence type="ECO:0000256" key="7">
    <source>
        <dbReference type="ARBA" id="ARBA00022679"/>
    </source>
</evidence>
<evidence type="ECO:0000313" key="19">
    <source>
        <dbReference type="EMBL" id="SDH95881.1"/>
    </source>
</evidence>
<evidence type="ECO:0000259" key="16">
    <source>
        <dbReference type="PROSITE" id="PS50109"/>
    </source>
</evidence>
<dbReference type="Pfam" id="PF00672">
    <property type="entry name" value="HAMP"/>
    <property type="match status" value="1"/>
</dbReference>
<comment type="subcellular location">
    <subcellularLocation>
        <location evidence="2">Cell membrane</location>
        <topology evidence="2">Multi-pass membrane protein</topology>
    </subcellularLocation>
</comment>
<sequence length="465" mass="52563">MKINAILQAVRNRVTIKLGLLLVSVFLLIIFLIGHLLYSLFLSFYLSHIKEELIQRAQSHANVLSDHFESLTINHVIRMEKNSNQMVVILDQQRRVIASSETVTPLHRQYLSRADMKKQEETAIEQDWDTKPFLVFESPIHQDGRIVGTVMMFNSTTPIRQAVDILRGMLVIAGIVAVVIVAGVSFIISRMIVRPLLTMKKATGNIALGNYVTKVDVQGGDEIAQLAASINHMSEQIRFYQKQRNEFLADIGHELRTPLTYLKGYSEILMQSHGSSEHVEYAKTIYEQSSRLQRLVQDLFDLARMEQGTFSFQMECLSLEESVIEALSLAEISMDEKGIYLEYTPPPSSLCIMGDRQRIGQVLLNILENARRYISAGSTVFVTIEREEEYASIKIRDTGPGIPEEDIPYITERLYRVEKSRSQSTGGSGLGLAISKEIIEKHNGRLIIQSKQGEGTEFCITLPLK</sequence>
<proteinExistence type="predicted"/>
<evidence type="ECO:0000256" key="3">
    <source>
        <dbReference type="ARBA" id="ARBA00012438"/>
    </source>
</evidence>
<evidence type="ECO:0000256" key="14">
    <source>
        <dbReference type="ARBA" id="ARBA00023136"/>
    </source>
</evidence>
<evidence type="ECO:0000259" key="17">
    <source>
        <dbReference type="PROSITE" id="PS50885"/>
    </source>
</evidence>
<dbReference type="Gene3D" id="1.10.287.130">
    <property type="match status" value="1"/>
</dbReference>
<reference evidence="18 20" key="1">
    <citation type="submission" date="2015-07" db="EMBL/GenBank/DDBJ databases">
        <title>Fjat-14205 dsm 2895.</title>
        <authorList>
            <person name="Liu B."/>
            <person name="Wang J."/>
            <person name="Zhu Y."/>
            <person name="Liu G."/>
            <person name="Chen Q."/>
            <person name="Chen Z."/>
            <person name="Lan J."/>
            <person name="Che J."/>
            <person name="Ge C."/>
            <person name="Shi H."/>
            <person name="Pan Z."/>
            <person name="Liu X."/>
        </authorList>
    </citation>
    <scope>NUCLEOTIDE SEQUENCE [LARGE SCALE GENOMIC DNA]</scope>
    <source>
        <strain evidence="18 20">DSM 2895</strain>
    </source>
</reference>
<dbReference type="Gene3D" id="3.30.565.10">
    <property type="entry name" value="Histidine kinase-like ATPase, C-terminal domain"/>
    <property type="match status" value="1"/>
</dbReference>
<keyword evidence="10 19" id="KW-0418">Kinase</keyword>
<keyword evidence="12 15" id="KW-1133">Transmembrane helix</keyword>
<dbReference type="CDD" id="cd00082">
    <property type="entry name" value="HisKA"/>
    <property type="match status" value="1"/>
</dbReference>
<organism evidence="18 20">
    <name type="scientific">Aneurinibacillus migulanus</name>
    <name type="common">Bacillus migulanus</name>
    <dbReference type="NCBI Taxonomy" id="47500"/>
    <lineage>
        <taxon>Bacteria</taxon>
        <taxon>Bacillati</taxon>
        <taxon>Bacillota</taxon>
        <taxon>Bacilli</taxon>
        <taxon>Bacillales</taxon>
        <taxon>Paenibacillaceae</taxon>
        <taxon>Aneurinibacillus group</taxon>
        <taxon>Aneurinibacillus</taxon>
    </lineage>
</organism>
<dbReference type="GeneID" id="42307975"/>
<evidence type="ECO:0000256" key="1">
    <source>
        <dbReference type="ARBA" id="ARBA00000085"/>
    </source>
</evidence>
<keyword evidence="6" id="KW-0597">Phosphoprotein</keyword>
<dbReference type="PATRIC" id="fig|47500.8.peg.3099"/>
<dbReference type="EC" id="2.7.13.3" evidence="3"/>
<dbReference type="FunFam" id="3.30.565.10:FF:000006">
    <property type="entry name" value="Sensor histidine kinase WalK"/>
    <property type="match status" value="1"/>
</dbReference>
<evidence type="ECO:0000256" key="9">
    <source>
        <dbReference type="ARBA" id="ARBA00022741"/>
    </source>
</evidence>
<dbReference type="SMART" id="SM00304">
    <property type="entry name" value="HAMP"/>
    <property type="match status" value="1"/>
</dbReference>
<evidence type="ECO:0000313" key="20">
    <source>
        <dbReference type="Proteomes" id="UP000037269"/>
    </source>
</evidence>
<dbReference type="SUPFAM" id="SSF47384">
    <property type="entry name" value="Homodimeric domain of signal transducing histidine kinase"/>
    <property type="match status" value="1"/>
</dbReference>
<dbReference type="SMART" id="SM00388">
    <property type="entry name" value="HisKA"/>
    <property type="match status" value="1"/>
</dbReference>
<dbReference type="Proteomes" id="UP000037269">
    <property type="component" value="Unassembled WGS sequence"/>
</dbReference>
<dbReference type="EMBL" id="FNED01000001">
    <property type="protein sequence ID" value="SDH95881.1"/>
    <property type="molecule type" value="Genomic_DNA"/>
</dbReference>
<dbReference type="AlphaFoldDB" id="A0A0D1XXF4"/>
<dbReference type="SUPFAM" id="SSF158472">
    <property type="entry name" value="HAMP domain-like"/>
    <property type="match status" value="1"/>
</dbReference>
<evidence type="ECO:0000256" key="12">
    <source>
        <dbReference type="ARBA" id="ARBA00022989"/>
    </source>
</evidence>
<dbReference type="InterPro" id="IPR036890">
    <property type="entry name" value="HATPase_C_sf"/>
</dbReference>
<keyword evidence="8 15" id="KW-0812">Transmembrane</keyword>
<accession>A0A0D1XXF4</accession>
<keyword evidence="7" id="KW-0808">Transferase</keyword>
<dbReference type="Gene3D" id="6.10.340.10">
    <property type="match status" value="1"/>
</dbReference>
<dbReference type="InterPro" id="IPR003660">
    <property type="entry name" value="HAMP_dom"/>
</dbReference>
<evidence type="ECO:0000313" key="18">
    <source>
        <dbReference type="EMBL" id="KON97853.1"/>
    </source>
</evidence>
<evidence type="ECO:0000256" key="4">
    <source>
        <dbReference type="ARBA" id="ARBA00015735"/>
    </source>
</evidence>
<evidence type="ECO:0000256" key="8">
    <source>
        <dbReference type="ARBA" id="ARBA00022692"/>
    </source>
</evidence>
<dbReference type="PANTHER" id="PTHR45528">
    <property type="entry name" value="SENSOR HISTIDINE KINASE CPXA"/>
    <property type="match status" value="1"/>
</dbReference>
<dbReference type="PRINTS" id="PR00344">
    <property type="entry name" value="BCTRLSENSOR"/>
</dbReference>
<feature type="transmembrane region" description="Helical" evidence="15">
    <location>
        <begin position="20"/>
        <end position="46"/>
    </location>
</feature>
<evidence type="ECO:0000256" key="10">
    <source>
        <dbReference type="ARBA" id="ARBA00022777"/>
    </source>
</evidence>
<evidence type="ECO:0000256" key="11">
    <source>
        <dbReference type="ARBA" id="ARBA00022840"/>
    </source>
</evidence>
<name>A0A0D1XXF4_ANEMI</name>
<dbReference type="FunFam" id="1.10.287.130:FF:000001">
    <property type="entry name" value="Two-component sensor histidine kinase"/>
    <property type="match status" value="1"/>
</dbReference>
<dbReference type="GO" id="GO:0005524">
    <property type="term" value="F:ATP binding"/>
    <property type="evidence" value="ECO:0007669"/>
    <property type="project" value="UniProtKB-KW"/>
</dbReference>
<reference evidence="19 21" key="2">
    <citation type="submission" date="2016-10" db="EMBL/GenBank/DDBJ databases">
        <authorList>
            <person name="de Groot N.N."/>
        </authorList>
    </citation>
    <scope>NUCLEOTIDE SEQUENCE [LARGE SCALE GENOMIC DNA]</scope>
    <source>
        <strain evidence="19 21">DSM 2895</strain>
    </source>
</reference>
<dbReference type="RefSeq" id="WP_043067786.1">
    <property type="nucleotide sequence ID" value="NZ_BJOA01000028.1"/>
</dbReference>
<dbReference type="InterPro" id="IPR003594">
    <property type="entry name" value="HATPase_dom"/>
</dbReference>
<dbReference type="STRING" id="47500.AF333_22885"/>
<dbReference type="Pfam" id="PF18719">
    <property type="entry name" value="ArlS_N"/>
    <property type="match status" value="1"/>
</dbReference>
<evidence type="ECO:0000256" key="6">
    <source>
        <dbReference type="ARBA" id="ARBA00022553"/>
    </source>
</evidence>
<evidence type="ECO:0000313" key="21">
    <source>
        <dbReference type="Proteomes" id="UP000182836"/>
    </source>
</evidence>
<dbReference type="PROSITE" id="PS50885">
    <property type="entry name" value="HAMP"/>
    <property type="match status" value="1"/>
</dbReference>
<feature type="transmembrane region" description="Helical" evidence="15">
    <location>
        <begin position="170"/>
        <end position="193"/>
    </location>
</feature>
<feature type="domain" description="Histidine kinase" evidence="16">
    <location>
        <begin position="250"/>
        <end position="465"/>
    </location>
</feature>
<dbReference type="PANTHER" id="PTHR45528:SF1">
    <property type="entry name" value="SENSOR HISTIDINE KINASE CPXA"/>
    <property type="match status" value="1"/>
</dbReference>
<dbReference type="InterPro" id="IPR041610">
    <property type="entry name" value="ArlS_N"/>
</dbReference>
<keyword evidence="9" id="KW-0547">Nucleotide-binding</keyword>
<dbReference type="InterPro" id="IPR050398">
    <property type="entry name" value="HssS/ArlS-like"/>
</dbReference>